<accession>A0A0B7JTA7</accession>
<proteinExistence type="predicted"/>
<dbReference type="GO" id="GO:0061630">
    <property type="term" value="F:ubiquitin protein ligase activity"/>
    <property type="evidence" value="ECO:0007669"/>
    <property type="project" value="UniProtKB-EC"/>
</dbReference>
<feature type="compositionally biased region" description="Polar residues" evidence="6">
    <location>
        <begin position="7"/>
        <end position="33"/>
    </location>
</feature>
<dbReference type="EC" id="2.3.2.26" evidence="2"/>
<evidence type="ECO:0000256" key="6">
    <source>
        <dbReference type="SAM" id="MobiDB-lite"/>
    </source>
</evidence>
<dbReference type="AlphaFoldDB" id="A0A0B7JTA7"/>
<dbReference type="Gene3D" id="3.30.2160.10">
    <property type="entry name" value="Hect, E3 ligase catalytic domain"/>
    <property type="match status" value="1"/>
</dbReference>
<dbReference type="SUPFAM" id="SSF56204">
    <property type="entry name" value="Hect, E3 ligase catalytic domain"/>
    <property type="match status" value="1"/>
</dbReference>
<dbReference type="PROSITE" id="PS50237">
    <property type="entry name" value="HECT"/>
    <property type="match status" value="1"/>
</dbReference>
<feature type="region of interest" description="Disordered" evidence="6">
    <location>
        <begin position="387"/>
        <end position="411"/>
    </location>
</feature>
<feature type="region of interest" description="Disordered" evidence="6">
    <location>
        <begin position="196"/>
        <end position="276"/>
    </location>
</feature>
<name>A0A0B7JTA7_BIOOC</name>
<dbReference type="SMART" id="SM00119">
    <property type="entry name" value="HECTc"/>
    <property type="match status" value="1"/>
</dbReference>
<keyword evidence="3" id="KW-0808">Transferase</keyword>
<dbReference type="EMBL" id="CDPU01000003">
    <property type="protein sequence ID" value="CEO45731.1"/>
    <property type="molecule type" value="Genomic_DNA"/>
</dbReference>
<evidence type="ECO:0000313" key="8">
    <source>
        <dbReference type="EMBL" id="CEO45731.1"/>
    </source>
</evidence>
<dbReference type="Gene3D" id="3.30.2410.10">
    <property type="entry name" value="Hect, E3 ligase catalytic domain"/>
    <property type="match status" value="1"/>
</dbReference>
<feature type="region of interest" description="Disordered" evidence="6">
    <location>
        <begin position="145"/>
        <end position="174"/>
    </location>
</feature>
<dbReference type="GO" id="GO:0000209">
    <property type="term" value="P:protein polyubiquitination"/>
    <property type="evidence" value="ECO:0007669"/>
    <property type="project" value="InterPro"/>
</dbReference>
<organism evidence="8">
    <name type="scientific">Bionectria ochroleuca</name>
    <name type="common">Gliocladium roseum</name>
    <dbReference type="NCBI Taxonomy" id="29856"/>
    <lineage>
        <taxon>Eukaryota</taxon>
        <taxon>Fungi</taxon>
        <taxon>Dikarya</taxon>
        <taxon>Ascomycota</taxon>
        <taxon>Pezizomycotina</taxon>
        <taxon>Sordariomycetes</taxon>
        <taxon>Hypocreomycetidae</taxon>
        <taxon>Hypocreales</taxon>
        <taxon>Bionectriaceae</taxon>
        <taxon>Clonostachys</taxon>
    </lineage>
</organism>
<gene>
    <name evidence="8" type="ORF">BN869_000001786_1</name>
</gene>
<evidence type="ECO:0000256" key="4">
    <source>
        <dbReference type="ARBA" id="ARBA00022786"/>
    </source>
</evidence>
<feature type="compositionally biased region" description="Polar residues" evidence="6">
    <location>
        <begin position="203"/>
        <end position="215"/>
    </location>
</feature>
<comment type="catalytic activity">
    <reaction evidence="1">
        <text>S-ubiquitinyl-[E2 ubiquitin-conjugating enzyme]-L-cysteine + [acceptor protein]-L-lysine = [E2 ubiquitin-conjugating enzyme]-L-cysteine + N(6)-ubiquitinyl-[acceptor protein]-L-lysine.</text>
        <dbReference type="EC" id="2.3.2.26"/>
    </reaction>
</comment>
<evidence type="ECO:0000256" key="3">
    <source>
        <dbReference type="ARBA" id="ARBA00022679"/>
    </source>
</evidence>
<evidence type="ECO:0000256" key="2">
    <source>
        <dbReference type="ARBA" id="ARBA00012485"/>
    </source>
</evidence>
<dbReference type="CDD" id="cd00078">
    <property type="entry name" value="HECTc"/>
    <property type="match status" value="1"/>
</dbReference>
<dbReference type="Pfam" id="PF00632">
    <property type="entry name" value="HECT"/>
    <property type="match status" value="1"/>
</dbReference>
<evidence type="ECO:0000259" key="7">
    <source>
        <dbReference type="PROSITE" id="PS50237"/>
    </source>
</evidence>
<feature type="compositionally biased region" description="Polar residues" evidence="6">
    <location>
        <begin position="145"/>
        <end position="166"/>
    </location>
</feature>
<dbReference type="InterPro" id="IPR000569">
    <property type="entry name" value="HECT_dom"/>
</dbReference>
<dbReference type="InterPro" id="IPR035983">
    <property type="entry name" value="Hect_E3_ubiquitin_ligase"/>
</dbReference>
<dbReference type="PANTHER" id="PTHR45700:SF8">
    <property type="entry name" value="HECT-TYPE E3 UBIQUITIN TRANSFERASE"/>
    <property type="match status" value="1"/>
</dbReference>
<keyword evidence="4 5" id="KW-0833">Ubl conjugation pathway</keyword>
<dbReference type="InterPro" id="IPR044611">
    <property type="entry name" value="E3A/B/C-like"/>
</dbReference>
<evidence type="ECO:0000256" key="5">
    <source>
        <dbReference type="PROSITE-ProRule" id="PRU00104"/>
    </source>
</evidence>
<protein>
    <recommendedName>
        <fullName evidence="2">HECT-type E3 ubiquitin transferase</fullName>
        <ecNumber evidence="2">2.3.2.26</ecNumber>
    </recommendedName>
</protein>
<feature type="region of interest" description="Disordered" evidence="6">
    <location>
        <begin position="323"/>
        <end position="358"/>
    </location>
</feature>
<dbReference type="FunFam" id="3.30.2160.10:FF:000004">
    <property type="entry name" value="probable E3 ubiquitin-protein ligase HERC4 isoform X1"/>
    <property type="match status" value="1"/>
</dbReference>
<feature type="active site" description="Glycyl thioester intermediate" evidence="5">
    <location>
        <position position="1107"/>
    </location>
</feature>
<evidence type="ECO:0000256" key="1">
    <source>
        <dbReference type="ARBA" id="ARBA00000885"/>
    </source>
</evidence>
<sequence>MAPWPSQKPSSSSHNPAHQVSTLGVLADTSSSGHDLHPPTPNRKAAHSRSMSNPFPSLFKKKKAGSATESTTHQDNKDHAVSMAPRQDGDTQKRGTPMNGREFATGTCMTCGATVRWPKELNVFKCTICVTINDLSPLKNLRIQSGSGAAPANRNTSKGTSTSSHRPTAHLSLDYSNKVIRQSIHRYLSSRLCKPRQELLSPKQGQPQPSLQTSDSKLDECTIRNPPENGKGPPPGVYTYVFDEEPTLHPNPPRRGNASVRSHSTPFPEKSSFQGMAWNGAPRAQTSKPLRGPRDDPKWIFKQVEDYLLSCFSSFNGINASFYTRHPRHTPRVGSESWGRRQQPIANQESRAPNKPEVQSHVYELDPKLLLLGDFAENGTWWAGAQEEGEAAKQAASQRGSDTKPPPALQKSPLINWDELASWYTGVINAAQTWFNVYEDLSKQPNFVTPTDATLQDIEKELLQAQDHLQRVLLKATENFLKRPGGRITEVLDLRFLFIIAENPLFSSHVDLFSGLLQSEEKRSPGLKNQEGVEARSGPLFGHHSGIIKRLVGLISNAPDECHNQIITWLTRTTSSRFNRSKDLIYEFLSYRMIRQSEKKQETKIDVTAGLIPELQTGRSGAYLHDEMKKPKSQAKKAMYSEDWQIRSAARVLSLWFAANNVPTFRRSDDAASNENHILGSRGGGHSRGHLQNSDFYHSMIDNIDLIADFEMWESRRGKFTFCQYPFLLSIWAKTQILEHDARRQMESKARDAFFNSIMTRRTISQYLTLDVRRECLVDDSLQAVSEVIGSGSEDIKKGLRISFRGEEGIDGGGLRKEWFLLLIREVFNPDHGMFIYDEDSQYCYFNPNSFETSDSFFLVGALFGLAIYNSTILDAALPGFVFKKLLAAAPANTMNQPAYSRKSSKPSLEDLFEYRPRLAQGLKKLLDYDGDVEATFCLDFAIDVDRYDTTVRVPLCPGGESRAVTTANRREYVDLYVRYILETSVTRQFEPFKRGFYTVCGGNAFSLFRPEEIELLIRGSDESLDISTLRAVAVYDNWETKQPDGSEPVVSWFWELFQEASPKDQRKLLSFITGSDRLPATGASMMPIKLSCLGEDPGRYPIARTCFNLLSLSKYPSKEALRTILWRAVYESEGFWLK</sequence>
<dbReference type="PANTHER" id="PTHR45700">
    <property type="entry name" value="UBIQUITIN-PROTEIN LIGASE E3C"/>
    <property type="match status" value="1"/>
</dbReference>
<feature type="region of interest" description="Disordered" evidence="6">
    <location>
        <begin position="1"/>
        <end position="104"/>
    </location>
</feature>
<reference evidence="8" key="1">
    <citation type="submission" date="2015-01" db="EMBL/GenBank/DDBJ databases">
        <authorList>
            <person name="Durling Mikael"/>
        </authorList>
    </citation>
    <scope>NUCLEOTIDE SEQUENCE</scope>
</reference>
<dbReference type="Gene3D" id="3.90.1750.10">
    <property type="entry name" value="Hect, E3 ligase catalytic domains"/>
    <property type="match status" value="1"/>
</dbReference>
<feature type="domain" description="HECT" evidence="7">
    <location>
        <begin position="792"/>
        <end position="1139"/>
    </location>
</feature>